<dbReference type="SUPFAM" id="SSF51735">
    <property type="entry name" value="NAD(P)-binding Rossmann-fold domains"/>
    <property type="match status" value="1"/>
</dbReference>
<dbReference type="Gene3D" id="3.40.50.720">
    <property type="entry name" value="NAD(P)-binding Rossmann-like Domain"/>
    <property type="match status" value="1"/>
</dbReference>
<dbReference type="Gene3D" id="3.30.1050.10">
    <property type="entry name" value="SCP2 sterol-binding domain"/>
    <property type="match status" value="1"/>
</dbReference>
<dbReference type="SMART" id="SM00822">
    <property type="entry name" value="PKS_KR"/>
    <property type="match status" value="1"/>
</dbReference>
<evidence type="ECO:0000256" key="1">
    <source>
        <dbReference type="ARBA" id="ARBA00004275"/>
    </source>
</evidence>
<feature type="domain" description="Ketoreductase" evidence="6">
    <location>
        <begin position="15"/>
        <end position="197"/>
    </location>
</feature>
<dbReference type="Pfam" id="PF00106">
    <property type="entry name" value="adh_short"/>
    <property type="match status" value="1"/>
</dbReference>
<dbReference type="Gene3D" id="1.10.287.4290">
    <property type="match status" value="1"/>
</dbReference>
<evidence type="ECO:0000259" key="6">
    <source>
        <dbReference type="SMART" id="SM00822"/>
    </source>
</evidence>
<dbReference type="VEuPathDB" id="FungiDB:PYU1_G008339"/>
<dbReference type="OMA" id="ANCADER"/>
<dbReference type="InterPro" id="IPR036527">
    <property type="entry name" value="SCP2_sterol-bd_dom_sf"/>
</dbReference>
<keyword evidence="4" id="KW-0576">Peroxisome</keyword>
<dbReference type="Pfam" id="PF02036">
    <property type="entry name" value="SCP2"/>
    <property type="match status" value="1"/>
</dbReference>
<dbReference type="InterPro" id="IPR002347">
    <property type="entry name" value="SDR_fam"/>
</dbReference>
<dbReference type="EMBL" id="GL376613">
    <property type="status" value="NOT_ANNOTATED_CDS"/>
    <property type="molecule type" value="Genomic_DNA"/>
</dbReference>
<dbReference type="PANTHER" id="PTHR45024:SF2">
    <property type="entry name" value="SCP2 DOMAIN-CONTAINING PROTEIN"/>
    <property type="match status" value="1"/>
</dbReference>
<dbReference type="Proteomes" id="UP000019132">
    <property type="component" value="Unassembled WGS sequence"/>
</dbReference>
<dbReference type="eggNOG" id="ENOG502RV18">
    <property type="taxonomic scope" value="Eukaryota"/>
</dbReference>
<dbReference type="EnsemblProtists" id="PYU1_T008355">
    <property type="protein sequence ID" value="PYU1_T008355"/>
    <property type="gene ID" value="PYU1_G008339"/>
</dbReference>
<sequence length="425" mass="46657">MAPSTLSFGDGSSAQVAIVTGAARGLGRSWALALAAHGVRVVVNDNDPDRSLVDAVVREIVNKGGVAVSDYHSVSEDATKIADNALKHFQRIDILINNATIIRDGSFRKMTVENWDAVYKSSLFGTFLMTQAVWPQMRRQKYGRILNCVSGAGLYGNFGQANYAAMKMGLVGFTVALNREGVKYNIRVNAVSPVASTRLTQPLWPDDVSDALKPELTAPIIVYLCHPSCTEAGSLFELGGGWVGKVRVQRTHGVGFPTDSAVFTPELVAEQWKEVTDFSRVTHPTTTQESFEPMMRNARLPPSSLTTSRSHECAEVFDRLRTTLQTGGAAIANSITGVLEWQINQEVWTISLVRGNGTVTAGRDKRLTPDLQIHMDEHDFLDLAHGKLRLQQALIRKKLKLQGNLKLAMRLQPLADLFLPQHARL</sequence>
<proteinExistence type="inferred from homology"/>
<reference evidence="7" key="3">
    <citation type="submission" date="2015-02" db="UniProtKB">
        <authorList>
            <consortium name="EnsemblProtists"/>
        </authorList>
    </citation>
    <scope>IDENTIFICATION</scope>
    <source>
        <strain evidence="7">DAOM BR144</strain>
    </source>
</reference>
<dbReference type="InParanoid" id="K3WTQ9"/>
<dbReference type="InterPro" id="IPR051687">
    <property type="entry name" value="Peroxisomal_Beta-Oxidation"/>
</dbReference>
<dbReference type="PRINTS" id="PR00081">
    <property type="entry name" value="GDHRDH"/>
</dbReference>
<dbReference type="InterPro" id="IPR057326">
    <property type="entry name" value="KR_dom"/>
</dbReference>
<dbReference type="AlphaFoldDB" id="K3WTQ9"/>
<evidence type="ECO:0000256" key="3">
    <source>
        <dbReference type="ARBA" id="ARBA00023002"/>
    </source>
</evidence>
<organism evidence="7 8">
    <name type="scientific">Globisporangium ultimum (strain ATCC 200006 / CBS 805.95 / DAOM BR144)</name>
    <name type="common">Pythium ultimum</name>
    <dbReference type="NCBI Taxonomy" id="431595"/>
    <lineage>
        <taxon>Eukaryota</taxon>
        <taxon>Sar</taxon>
        <taxon>Stramenopiles</taxon>
        <taxon>Oomycota</taxon>
        <taxon>Peronosporomycetes</taxon>
        <taxon>Pythiales</taxon>
        <taxon>Pythiaceae</taxon>
        <taxon>Globisporangium</taxon>
    </lineage>
</organism>
<dbReference type="PANTHER" id="PTHR45024">
    <property type="entry name" value="DEHYDROGENASES, SHORT CHAIN"/>
    <property type="match status" value="1"/>
</dbReference>
<comment type="subcellular location">
    <subcellularLocation>
        <location evidence="1">Peroxisome</location>
    </subcellularLocation>
</comment>
<reference evidence="8" key="2">
    <citation type="submission" date="2010-04" db="EMBL/GenBank/DDBJ databases">
        <authorList>
            <person name="Buell R."/>
            <person name="Hamilton J."/>
            <person name="Hostetler J."/>
        </authorList>
    </citation>
    <scope>NUCLEOTIDE SEQUENCE [LARGE SCALE GENOMIC DNA]</scope>
    <source>
        <strain evidence="8">DAOM:BR144</strain>
    </source>
</reference>
<protein>
    <recommendedName>
        <fullName evidence="6">Ketoreductase domain-containing protein</fullName>
    </recommendedName>
</protein>
<dbReference type="InterPro" id="IPR003033">
    <property type="entry name" value="SCP2_sterol-bd_dom"/>
</dbReference>
<name>K3WTQ9_GLOUD</name>
<evidence type="ECO:0000256" key="5">
    <source>
        <dbReference type="RuleBase" id="RU000363"/>
    </source>
</evidence>
<dbReference type="PRINTS" id="PR00080">
    <property type="entry name" value="SDRFAMILY"/>
</dbReference>
<evidence type="ECO:0000313" key="8">
    <source>
        <dbReference type="Proteomes" id="UP000019132"/>
    </source>
</evidence>
<evidence type="ECO:0000256" key="2">
    <source>
        <dbReference type="ARBA" id="ARBA00006484"/>
    </source>
</evidence>
<dbReference type="GO" id="GO:0005777">
    <property type="term" value="C:peroxisome"/>
    <property type="evidence" value="ECO:0007669"/>
    <property type="project" value="UniProtKB-SubCell"/>
</dbReference>
<evidence type="ECO:0000256" key="4">
    <source>
        <dbReference type="ARBA" id="ARBA00023140"/>
    </source>
</evidence>
<keyword evidence="3" id="KW-0560">Oxidoreductase</keyword>
<reference evidence="8" key="1">
    <citation type="journal article" date="2010" name="Genome Biol.">
        <title>Genome sequence of the necrotrophic plant pathogen Pythium ultimum reveals original pathogenicity mechanisms and effector repertoire.</title>
        <authorList>
            <person name="Levesque C.A."/>
            <person name="Brouwer H."/>
            <person name="Cano L."/>
            <person name="Hamilton J.P."/>
            <person name="Holt C."/>
            <person name="Huitema E."/>
            <person name="Raffaele S."/>
            <person name="Robideau G.P."/>
            <person name="Thines M."/>
            <person name="Win J."/>
            <person name="Zerillo M.M."/>
            <person name="Beakes G.W."/>
            <person name="Boore J.L."/>
            <person name="Busam D."/>
            <person name="Dumas B."/>
            <person name="Ferriera S."/>
            <person name="Fuerstenberg S.I."/>
            <person name="Gachon C.M."/>
            <person name="Gaulin E."/>
            <person name="Govers F."/>
            <person name="Grenville-Briggs L."/>
            <person name="Horner N."/>
            <person name="Hostetler J."/>
            <person name="Jiang R.H."/>
            <person name="Johnson J."/>
            <person name="Krajaejun T."/>
            <person name="Lin H."/>
            <person name="Meijer H.J."/>
            <person name="Moore B."/>
            <person name="Morris P."/>
            <person name="Phuntmart V."/>
            <person name="Puiu D."/>
            <person name="Shetty J."/>
            <person name="Stajich J.E."/>
            <person name="Tripathy S."/>
            <person name="Wawra S."/>
            <person name="van West P."/>
            <person name="Whitty B.R."/>
            <person name="Coutinho P.M."/>
            <person name="Henrissat B."/>
            <person name="Martin F."/>
            <person name="Thomas P.D."/>
            <person name="Tyler B.M."/>
            <person name="De Vries R.P."/>
            <person name="Kamoun S."/>
            <person name="Yandell M."/>
            <person name="Tisserat N."/>
            <person name="Buell C.R."/>
        </authorList>
    </citation>
    <scope>NUCLEOTIDE SEQUENCE</scope>
    <source>
        <strain evidence="8">DAOM:BR144</strain>
    </source>
</reference>
<dbReference type="InterPro" id="IPR036291">
    <property type="entry name" value="NAD(P)-bd_dom_sf"/>
</dbReference>
<dbReference type="GO" id="GO:0016491">
    <property type="term" value="F:oxidoreductase activity"/>
    <property type="evidence" value="ECO:0007669"/>
    <property type="project" value="UniProtKB-KW"/>
</dbReference>
<accession>K3WTQ9</accession>
<comment type="similarity">
    <text evidence="2 5">Belongs to the short-chain dehydrogenases/reductases (SDR) family.</text>
</comment>
<keyword evidence="8" id="KW-1185">Reference proteome</keyword>
<dbReference type="HOGENOM" id="CLU_010194_14_2_1"/>
<evidence type="ECO:0000313" key="7">
    <source>
        <dbReference type="EnsemblProtists" id="PYU1_T008355"/>
    </source>
</evidence>
<dbReference type="SUPFAM" id="SSF55718">
    <property type="entry name" value="SCP-like"/>
    <property type="match status" value="1"/>
</dbReference>
<dbReference type="STRING" id="431595.K3WTQ9"/>